<name>A0AAW3T256_9GAMM</name>
<dbReference type="Proteomes" id="UP000557749">
    <property type="component" value="Unassembled WGS sequence"/>
</dbReference>
<gene>
    <name evidence="1" type="ORF">H2Y57_21350</name>
</gene>
<sequence length="168" mass="18663">LLGGIRPQAYVSNPLTRVDPLGLAESACEQRQRILDNIEASRRARESSNYPNPYNKDLEFDPNKFNYIFGRVNSSPHNTARSGQLMDAMKRTGIDDSLQGRKILTDHFSDSLKGGSNVTAVFRGRSGILQETRESLLFGPSGKATVLETTYEIMPNGARRFLTTIPKS</sequence>
<evidence type="ECO:0000313" key="2">
    <source>
        <dbReference type="Proteomes" id="UP000557749"/>
    </source>
</evidence>
<feature type="non-terminal residue" evidence="1">
    <location>
        <position position="1"/>
    </location>
</feature>
<reference evidence="1 2" key="1">
    <citation type="submission" date="2020-07" db="EMBL/GenBank/DDBJ databases">
        <title>Characterization of Pectobacterium aroidearum strains causing soft rot on Amorphophallus konjac.</title>
        <authorList>
            <person name="Xie H."/>
        </authorList>
    </citation>
    <scope>NUCLEOTIDE SEQUENCE [LARGE SCALE GENOMIC DNA]</scope>
    <source>
        <strain evidence="1 2">MY7</strain>
    </source>
</reference>
<dbReference type="CDD" id="cd20724">
    <property type="entry name" value="CdiA-CT_Kp342-like"/>
    <property type="match status" value="1"/>
</dbReference>
<protein>
    <submittedName>
        <fullName evidence="1">Uncharacterized protein</fullName>
    </submittedName>
</protein>
<comment type="caution">
    <text evidence="1">The sequence shown here is derived from an EMBL/GenBank/DDBJ whole genome shotgun (WGS) entry which is preliminary data.</text>
</comment>
<evidence type="ECO:0000313" key="1">
    <source>
        <dbReference type="EMBL" id="MBA5206227.1"/>
    </source>
</evidence>
<dbReference type="AlphaFoldDB" id="A0AAW3T256"/>
<accession>A0AAW3T256</accession>
<organism evidence="1 2">
    <name type="scientific">Pectobacterium aroidearum</name>
    <dbReference type="NCBI Taxonomy" id="1201031"/>
    <lineage>
        <taxon>Bacteria</taxon>
        <taxon>Pseudomonadati</taxon>
        <taxon>Pseudomonadota</taxon>
        <taxon>Gammaproteobacteria</taxon>
        <taxon>Enterobacterales</taxon>
        <taxon>Pectobacteriaceae</taxon>
        <taxon>Pectobacterium</taxon>
    </lineage>
</organism>
<dbReference type="EMBL" id="JACERJ010000020">
    <property type="protein sequence ID" value="MBA5206227.1"/>
    <property type="molecule type" value="Genomic_DNA"/>
</dbReference>
<proteinExistence type="predicted"/>